<evidence type="ECO:0000313" key="4">
    <source>
        <dbReference type="Proteomes" id="UP000291343"/>
    </source>
</evidence>
<evidence type="ECO:0000256" key="1">
    <source>
        <dbReference type="SAM" id="MobiDB-lite"/>
    </source>
</evidence>
<feature type="compositionally biased region" description="Basic and acidic residues" evidence="1">
    <location>
        <begin position="306"/>
        <end position="320"/>
    </location>
</feature>
<dbReference type="OrthoDB" id="6619787at2759"/>
<dbReference type="EMBL" id="QKKF02015641">
    <property type="protein sequence ID" value="RZF42106.1"/>
    <property type="molecule type" value="Genomic_DNA"/>
</dbReference>
<dbReference type="InParanoid" id="A0A482X8R5"/>
<dbReference type="PANTHER" id="PTHR39952:SF1">
    <property type="match status" value="1"/>
</dbReference>
<name>A0A482X8R5_LAOST</name>
<keyword evidence="2" id="KW-1133">Transmembrane helix</keyword>
<dbReference type="AlphaFoldDB" id="A0A482X8R5"/>
<feature type="transmembrane region" description="Helical" evidence="2">
    <location>
        <begin position="35"/>
        <end position="60"/>
    </location>
</feature>
<dbReference type="PANTHER" id="PTHR39952">
    <property type="entry name" value="FI02073P"/>
    <property type="match status" value="1"/>
</dbReference>
<feature type="transmembrane region" description="Helical" evidence="2">
    <location>
        <begin position="72"/>
        <end position="93"/>
    </location>
</feature>
<comment type="caution">
    <text evidence="3">The sequence shown here is derived from an EMBL/GenBank/DDBJ whole genome shotgun (WGS) entry which is preliminary data.</text>
</comment>
<sequence>MDIMELQGKLQSDPPALPPRPPALVPQRKRRMKKYVVLCIVCGGLSCILGISFLSVYLVLRQYTSSLEHFETIPTYVPAIMLMITGFTVMCLARKQSRFVSLMKICRILSVLSPAACVFITVTTTVIHMNRLQRLRECVYTLKTQTCTCYSYESSVVQFQNNTGRIDDTAEEMDKSTDDDDDEDVCPPAAKQPHTSIPSNSDLIDEINNYEVDESSRGGVSQHSILKNLLEKFCTPGNLYTPNPVVMDDTTGGDNLSQARTNWSWRLPWLSRPSIEIPPQQCYETCRGDERVNATPRKLHPPPVQHIEETSRRDHAIMHA</sequence>
<feature type="transmembrane region" description="Helical" evidence="2">
    <location>
        <begin position="105"/>
        <end position="129"/>
    </location>
</feature>
<keyword evidence="2" id="KW-0472">Membrane</keyword>
<organism evidence="3 4">
    <name type="scientific">Laodelphax striatellus</name>
    <name type="common">Small brown planthopper</name>
    <name type="synonym">Delphax striatella</name>
    <dbReference type="NCBI Taxonomy" id="195883"/>
    <lineage>
        <taxon>Eukaryota</taxon>
        <taxon>Metazoa</taxon>
        <taxon>Ecdysozoa</taxon>
        <taxon>Arthropoda</taxon>
        <taxon>Hexapoda</taxon>
        <taxon>Insecta</taxon>
        <taxon>Pterygota</taxon>
        <taxon>Neoptera</taxon>
        <taxon>Paraneoptera</taxon>
        <taxon>Hemiptera</taxon>
        <taxon>Auchenorrhyncha</taxon>
        <taxon>Fulgoroidea</taxon>
        <taxon>Delphacidae</taxon>
        <taxon>Criomorphinae</taxon>
        <taxon>Laodelphax</taxon>
    </lineage>
</organism>
<feature type="compositionally biased region" description="Basic and acidic residues" evidence="1">
    <location>
        <begin position="165"/>
        <end position="176"/>
    </location>
</feature>
<dbReference type="Proteomes" id="UP000291343">
    <property type="component" value="Unassembled WGS sequence"/>
</dbReference>
<feature type="compositionally biased region" description="Polar residues" evidence="1">
    <location>
        <begin position="193"/>
        <end position="202"/>
    </location>
</feature>
<gene>
    <name evidence="3" type="ORF">LSTR_LSTR006699</name>
</gene>
<accession>A0A482X8R5</accession>
<keyword evidence="2" id="KW-0812">Transmembrane</keyword>
<feature type="region of interest" description="Disordered" evidence="1">
    <location>
        <begin position="164"/>
        <end position="202"/>
    </location>
</feature>
<evidence type="ECO:0000313" key="3">
    <source>
        <dbReference type="EMBL" id="RZF42106.1"/>
    </source>
</evidence>
<protein>
    <submittedName>
        <fullName evidence="3">Uncharacterized protein</fullName>
    </submittedName>
</protein>
<feature type="region of interest" description="Disordered" evidence="1">
    <location>
        <begin position="293"/>
        <end position="320"/>
    </location>
</feature>
<evidence type="ECO:0000256" key="2">
    <source>
        <dbReference type="SAM" id="Phobius"/>
    </source>
</evidence>
<keyword evidence="4" id="KW-1185">Reference proteome</keyword>
<reference evidence="3 4" key="1">
    <citation type="journal article" date="2017" name="Gigascience">
        <title>Genome sequence of the small brown planthopper, Laodelphax striatellus.</title>
        <authorList>
            <person name="Zhu J."/>
            <person name="Jiang F."/>
            <person name="Wang X."/>
            <person name="Yang P."/>
            <person name="Bao Y."/>
            <person name="Zhao W."/>
            <person name="Wang W."/>
            <person name="Lu H."/>
            <person name="Wang Q."/>
            <person name="Cui N."/>
            <person name="Li J."/>
            <person name="Chen X."/>
            <person name="Luo L."/>
            <person name="Yu J."/>
            <person name="Kang L."/>
            <person name="Cui F."/>
        </authorList>
    </citation>
    <scope>NUCLEOTIDE SEQUENCE [LARGE SCALE GENOMIC DNA]</scope>
    <source>
        <strain evidence="3">Lst14</strain>
    </source>
</reference>
<proteinExistence type="predicted"/>